<sequence>MAAASWPTRAAVMARRSTANHRCSDFGFGYGGRVGCGELAGAKARFIGEGGAKGGRVEHLSRHVRQEHGGSGESRQLCRRALSVGHGISRAARRLARGAAGGRHGRAERCRVRVQPRGGFDWLRPAPGAAATLALQFQRQLCRAETEAVGLVASRRFG</sequence>
<organism evidence="1 2">
    <name type="scientific">Oryza sativa subsp. japonica</name>
    <name type="common">Rice</name>
    <dbReference type="NCBI Taxonomy" id="39947"/>
    <lineage>
        <taxon>Eukaryota</taxon>
        <taxon>Viridiplantae</taxon>
        <taxon>Streptophyta</taxon>
        <taxon>Embryophyta</taxon>
        <taxon>Tracheophyta</taxon>
        <taxon>Spermatophyta</taxon>
        <taxon>Magnoliopsida</taxon>
        <taxon>Liliopsida</taxon>
        <taxon>Poales</taxon>
        <taxon>Poaceae</taxon>
        <taxon>BOP clade</taxon>
        <taxon>Oryzoideae</taxon>
        <taxon>Oryzeae</taxon>
        <taxon>Oryzinae</taxon>
        <taxon>Oryza</taxon>
        <taxon>Oryza sativa</taxon>
    </lineage>
</organism>
<dbReference type="InParanoid" id="A0A0P0Y8X3"/>
<gene>
    <name evidence="1" type="ordered locus">Os12g0274800</name>
    <name evidence="1" type="ORF">OSNPB_120274800</name>
</gene>
<evidence type="ECO:0000313" key="2">
    <source>
        <dbReference type="Proteomes" id="UP000059680"/>
    </source>
</evidence>
<reference evidence="1 2" key="2">
    <citation type="journal article" date="2013" name="Plant Cell Physiol.">
        <title>Rice Annotation Project Database (RAP-DB): an integrative and interactive database for rice genomics.</title>
        <authorList>
            <person name="Sakai H."/>
            <person name="Lee S.S."/>
            <person name="Tanaka T."/>
            <person name="Numa H."/>
            <person name="Kim J."/>
            <person name="Kawahara Y."/>
            <person name="Wakimoto H."/>
            <person name="Yang C.C."/>
            <person name="Iwamoto M."/>
            <person name="Abe T."/>
            <person name="Yamada Y."/>
            <person name="Muto A."/>
            <person name="Inokuchi H."/>
            <person name="Ikemura T."/>
            <person name="Matsumoto T."/>
            <person name="Sasaki T."/>
            <person name="Itoh T."/>
        </authorList>
    </citation>
    <scope>NUCLEOTIDE SEQUENCE [LARGE SCALE GENOMIC DNA]</scope>
    <source>
        <strain evidence="2">cv. Nipponbare</strain>
    </source>
</reference>
<accession>A0A0P0Y8X3</accession>
<name>A0A0P0Y8X3_ORYSJ</name>
<protein>
    <submittedName>
        <fullName evidence="1">Os12g0274800 protein</fullName>
    </submittedName>
</protein>
<dbReference type="EMBL" id="AP014968">
    <property type="protein sequence ID" value="BAT16668.1"/>
    <property type="molecule type" value="Genomic_DNA"/>
</dbReference>
<dbReference type="Proteomes" id="UP000059680">
    <property type="component" value="Chromosome 12"/>
</dbReference>
<reference evidence="1 2" key="3">
    <citation type="journal article" date="2013" name="Rice">
        <title>Improvement of the Oryza sativa Nipponbare reference genome using next generation sequence and optical map data.</title>
        <authorList>
            <person name="Kawahara Y."/>
            <person name="de la Bastide M."/>
            <person name="Hamilton J.P."/>
            <person name="Kanamori H."/>
            <person name="McCombie W.R."/>
            <person name="Ouyang S."/>
            <person name="Schwartz D.C."/>
            <person name="Tanaka T."/>
            <person name="Wu J."/>
            <person name="Zhou S."/>
            <person name="Childs K.L."/>
            <person name="Davidson R.M."/>
            <person name="Lin H."/>
            <person name="Quesada-Ocampo L."/>
            <person name="Vaillancourt B."/>
            <person name="Sakai H."/>
            <person name="Lee S.S."/>
            <person name="Kim J."/>
            <person name="Numa H."/>
            <person name="Itoh T."/>
            <person name="Buell C.R."/>
            <person name="Matsumoto T."/>
        </authorList>
    </citation>
    <scope>NUCLEOTIDE SEQUENCE [LARGE SCALE GENOMIC DNA]</scope>
    <source>
        <strain evidence="2">cv. Nipponbare</strain>
    </source>
</reference>
<evidence type="ECO:0000313" key="1">
    <source>
        <dbReference type="EMBL" id="BAT16668.1"/>
    </source>
</evidence>
<keyword evidence="2" id="KW-1185">Reference proteome</keyword>
<reference evidence="2" key="1">
    <citation type="journal article" date="2005" name="Nature">
        <title>The map-based sequence of the rice genome.</title>
        <authorList>
            <consortium name="International rice genome sequencing project (IRGSP)"/>
            <person name="Matsumoto T."/>
            <person name="Wu J."/>
            <person name="Kanamori H."/>
            <person name="Katayose Y."/>
            <person name="Fujisawa M."/>
            <person name="Namiki N."/>
            <person name="Mizuno H."/>
            <person name="Yamamoto K."/>
            <person name="Antonio B.A."/>
            <person name="Baba T."/>
            <person name="Sakata K."/>
            <person name="Nagamura Y."/>
            <person name="Aoki H."/>
            <person name="Arikawa K."/>
            <person name="Arita K."/>
            <person name="Bito T."/>
            <person name="Chiden Y."/>
            <person name="Fujitsuka N."/>
            <person name="Fukunaka R."/>
            <person name="Hamada M."/>
            <person name="Harada C."/>
            <person name="Hayashi A."/>
            <person name="Hijishita S."/>
            <person name="Honda M."/>
            <person name="Hosokawa S."/>
            <person name="Ichikawa Y."/>
            <person name="Idonuma A."/>
            <person name="Iijima M."/>
            <person name="Ikeda M."/>
            <person name="Ikeno M."/>
            <person name="Ito K."/>
            <person name="Ito S."/>
            <person name="Ito T."/>
            <person name="Ito Y."/>
            <person name="Ito Y."/>
            <person name="Iwabuchi A."/>
            <person name="Kamiya K."/>
            <person name="Karasawa W."/>
            <person name="Kurita K."/>
            <person name="Katagiri S."/>
            <person name="Kikuta A."/>
            <person name="Kobayashi H."/>
            <person name="Kobayashi N."/>
            <person name="Machita K."/>
            <person name="Maehara T."/>
            <person name="Masukawa M."/>
            <person name="Mizubayashi T."/>
            <person name="Mukai Y."/>
            <person name="Nagasaki H."/>
            <person name="Nagata Y."/>
            <person name="Naito S."/>
            <person name="Nakashima M."/>
            <person name="Nakama Y."/>
            <person name="Nakamichi Y."/>
            <person name="Nakamura M."/>
            <person name="Meguro A."/>
            <person name="Negishi M."/>
            <person name="Ohta I."/>
            <person name="Ohta T."/>
            <person name="Okamoto M."/>
            <person name="Ono N."/>
            <person name="Saji S."/>
            <person name="Sakaguchi M."/>
            <person name="Sakai K."/>
            <person name="Shibata M."/>
            <person name="Shimokawa T."/>
            <person name="Song J."/>
            <person name="Takazaki Y."/>
            <person name="Terasawa K."/>
            <person name="Tsugane M."/>
            <person name="Tsuji K."/>
            <person name="Ueda S."/>
            <person name="Waki K."/>
            <person name="Yamagata H."/>
            <person name="Yamamoto M."/>
            <person name="Yamamoto S."/>
            <person name="Yamane H."/>
            <person name="Yoshiki S."/>
            <person name="Yoshihara R."/>
            <person name="Yukawa K."/>
            <person name="Zhong H."/>
            <person name="Yano M."/>
            <person name="Yuan Q."/>
            <person name="Ouyang S."/>
            <person name="Liu J."/>
            <person name="Jones K.M."/>
            <person name="Gansberger K."/>
            <person name="Moffat K."/>
            <person name="Hill J."/>
            <person name="Bera J."/>
            <person name="Fadrosh D."/>
            <person name="Jin S."/>
            <person name="Johri S."/>
            <person name="Kim M."/>
            <person name="Overton L."/>
            <person name="Reardon M."/>
            <person name="Tsitrin T."/>
            <person name="Vuong H."/>
            <person name="Weaver B."/>
            <person name="Ciecko A."/>
            <person name="Tallon L."/>
            <person name="Jackson J."/>
            <person name="Pai G."/>
            <person name="Aken S.V."/>
            <person name="Utterback T."/>
            <person name="Reidmuller S."/>
            <person name="Feldblyum T."/>
            <person name="Hsiao J."/>
            <person name="Zismann V."/>
            <person name="Iobst S."/>
            <person name="de Vazeille A.R."/>
            <person name="Buell C.R."/>
            <person name="Ying K."/>
            <person name="Li Y."/>
            <person name="Lu T."/>
            <person name="Huang Y."/>
            <person name="Zhao Q."/>
            <person name="Feng Q."/>
            <person name="Zhang L."/>
            <person name="Zhu J."/>
            <person name="Weng Q."/>
            <person name="Mu J."/>
            <person name="Lu Y."/>
            <person name="Fan D."/>
            <person name="Liu Y."/>
            <person name="Guan J."/>
            <person name="Zhang Y."/>
            <person name="Yu S."/>
            <person name="Liu X."/>
            <person name="Zhang Y."/>
            <person name="Hong G."/>
            <person name="Han B."/>
            <person name="Choisne N."/>
            <person name="Demange N."/>
            <person name="Orjeda G."/>
            <person name="Samain S."/>
            <person name="Cattolico L."/>
            <person name="Pelletier E."/>
            <person name="Couloux A."/>
            <person name="Segurens B."/>
            <person name="Wincker P."/>
            <person name="D'Hont A."/>
            <person name="Scarpelli C."/>
            <person name="Weissenbach J."/>
            <person name="Salanoubat M."/>
            <person name="Quetier F."/>
            <person name="Yu Y."/>
            <person name="Kim H.R."/>
            <person name="Rambo T."/>
            <person name="Currie J."/>
            <person name="Collura K."/>
            <person name="Luo M."/>
            <person name="Yang T."/>
            <person name="Ammiraju J.S.S."/>
            <person name="Engler F."/>
            <person name="Soderlund C."/>
            <person name="Wing R.A."/>
            <person name="Palmer L.E."/>
            <person name="de la Bastide M."/>
            <person name="Spiegel L."/>
            <person name="Nascimento L."/>
            <person name="Zutavern T."/>
            <person name="O'Shaughnessy A."/>
            <person name="Dike S."/>
            <person name="Dedhia N."/>
            <person name="Preston R."/>
            <person name="Balija V."/>
            <person name="McCombie W.R."/>
            <person name="Chow T."/>
            <person name="Chen H."/>
            <person name="Chung M."/>
            <person name="Chen C."/>
            <person name="Shaw J."/>
            <person name="Wu H."/>
            <person name="Hsiao K."/>
            <person name="Chao Y."/>
            <person name="Chu M."/>
            <person name="Cheng C."/>
            <person name="Hour A."/>
            <person name="Lee P."/>
            <person name="Lin S."/>
            <person name="Lin Y."/>
            <person name="Liou J."/>
            <person name="Liu S."/>
            <person name="Hsing Y."/>
            <person name="Raghuvanshi S."/>
            <person name="Mohanty A."/>
            <person name="Bharti A.K."/>
            <person name="Gaur A."/>
            <person name="Gupta V."/>
            <person name="Kumar D."/>
            <person name="Ravi V."/>
            <person name="Vij S."/>
            <person name="Kapur A."/>
            <person name="Khurana P."/>
            <person name="Khurana P."/>
            <person name="Khurana J.P."/>
            <person name="Tyagi A.K."/>
            <person name="Gaikwad K."/>
            <person name="Singh A."/>
            <person name="Dalal V."/>
            <person name="Srivastava S."/>
            <person name="Dixit A."/>
            <person name="Pal A.K."/>
            <person name="Ghazi I.A."/>
            <person name="Yadav M."/>
            <person name="Pandit A."/>
            <person name="Bhargava A."/>
            <person name="Sureshbabu K."/>
            <person name="Batra K."/>
            <person name="Sharma T.R."/>
            <person name="Mohapatra T."/>
            <person name="Singh N.K."/>
            <person name="Messing J."/>
            <person name="Nelson A.B."/>
            <person name="Fuks G."/>
            <person name="Kavchok S."/>
            <person name="Keizer G."/>
            <person name="Linton E."/>
            <person name="Llaca V."/>
            <person name="Song R."/>
            <person name="Tanyolac B."/>
            <person name="Young S."/>
            <person name="Ho-Il K."/>
            <person name="Hahn J.H."/>
            <person name="Sangsakoo G."/>
            <person name="Vanavichit A."/>
            <person name="de Mattos Luiz.A.T."/>
            <person name="Zimmer P.D."/>
            <person name="Malone G."/>
            <person name="Dellagostin O."/>
            <person name="de Oliveira A.C."/>
            <person name="Bevan M."/>
            <person name="Bancroft I."/>
            <person name="Minx P."/>
            <person name="Cordum H."/>
            <person name="Wilson R."/>
            <person name="Cheng Z."/>
            <person name="Jin W."/>
            <person name="Jiang J."/>
            <person name="Leong S.A."/>
            <person name="Iwama H."/>
            <person name="Gojobori T."/>
            <person name="Itoh T."/>
            <person name="Niimura Y."/>
            <person name="Fujii Y."/>
            <person name="Habara T."/>
            <person name="Sakai H."/>
            <person name="Sato Y."/>
            <person name="Wilson G."/>
            <person name="Kumar K."/>
            <person name="McCouch S."/>
            <person name="Juretic N."/>
            <person name="Hoen D."/>
            <person name="Wright S."/>
            <person name="Bruskiewich R."/>
            <person name="Bureau T."/>
            <person name="Miyao A."/>
            <person name="Hirochika H."/>
            <person name="Nishikawa T."/>
            <person name="Kadowaki K."/>
            <person name="Sugiura M."/>
            <person name="Burr B."/>
            <person name="Sasaki T."/>
        </authorList>
    </citation>
    <scope>NUCLEOTIDE SEQUENCE [LARGE SCALE GENOMIC DNA]</scope>
    <source>
        <strain evidence="2">cv. Nipponbare</strain>
    </source>
</reference>
<proteinExistence type="predicted"/>
<dbReference type="PaxDb" id="39947-A0A0P0Y8X3"/>
<dbReference type="AlphaFoldDB" id="A0A0P0Y8X3"/>